<evidence type="ECO:0000256" key="2">
    <source>
        <dbReference type="ARBA" id="ARBA00022448"/>
    </source>
</evidence>
<dbReference type="InterPro" id="IPR000515">
    <property type="entry name" value="MetI-like"/>
</dbReference>
<evidence type="ECO:0000256" key="7">
    <source>
        <dbReference type="RuleBase" id="RU363032"/>
    </source>
</evidence>
<dbReference type="SUPFAM" id="SSF161098">
    <property type="entry name" value="MetI-like"/>
    <property type="match status" value="1"/>
</dbReference>
<proteinExistence type="inferred from homology"/>
<dbReference type="GO" id="GO:0005275">
    <property type="term" value="F:amine transmembrane transporter activity"/>
    <property type="evidence" value="ECO:0007669"/>
    <property type="project" value="TreeGrafter"/>
</dbReference>
<feature type="transmembrane region" description="Helical" evidence="7">
    <location>
        <begin position="142"/>
        <end position="164"/>
    </location>
</feature>
<dbReference type="PROSITE" id="PS50928">
    <property type="entry name" value="ABC_TM1"/>
    <property type="match status" value="1"/>
</dbReference>
<dbReference type="EMBL" id="CP002105">
    <property type="protein sequence ID" value="ADL11984.1"/>
    <property type="molecule type" value="Genomic_DNA"/>
</dbReference>
<keyword evidence="3" id="KW-1003">Cell membrane</keyword>
<dbReference type="KEGG" id="aar:Acear_0438"/>
<evidence type="ECO:0000313" key="9">
    <source>
        <dbReference type="EMBL" id="ADL11984.1"/>
    </source>
</evidence>
<evidence type="ECO:0000256" key="5">
    <source>
        <dbReference type="ARBA" id="ARBA00022989"/>
    </source>
</evidence>
<evidence type="ECO:0000256" key="6">
    <source>
        <dbReference type="ARBA" id="ARBA00023136"/>
    </source>
</evidence>
<dbReference type="Pfam" id="PF00528">
    <property type="entry name" value="BPD_transp_1"/>
    <property type="match status" value="1"/>
</dbReference>
<evidence type="ECO:0000256" key="4">
    <source>
        <dbReference type="ARBA" id="ARBA00022692"/>
    </source>
</evidence>
<keyword evidence="4 7" id="KW-0812">Transmembrane</keyword>
<dbReference type="GO" id="GO:0031460">
    <property type="term" value="P:glycine betaine transport"/>
    <property type="evidence" value="ECO:0007669"/>
    <property type="project" value="TreeGrafter"/>
</dbReference>
<gene>
    <name evidence="9" type="ordered locus">Acear_0438</name>
</gene>
<dbReference type="HOGENOM" id="CLU_028473_1_0_9"/>
<dbReference type="eggNOG" id="COG4176">
    <property type="taxonomic scope" value="Bacteria"/>
</dbReference>
<protein>
    <submittedName>
        <fullName evidence="9">Binding-protein-dependent transport systems inner membrane component</fullName>
    </submittedName>
</protein>
<comment type="similarity">
    <text evidence="7">Belongs to the binding-protein-dependent transport system permease family.</text>
</comment>
<sequence length="287" mass="30937">MNLIPLVSTLDKLINFLSTKIPLGNAVEAIVDFIISNFSVPLNTFSEIISSLIGGFEAVLSYGHPFLLIAVFAIAAWKLKGKNMAVFVALGLMLVLNLRMWDPLVTTMASIITSVVVCLILGIPIGILKARSRIIDLITRPMLDFMQTIPPFVYLIPALMFFGLGNVSGVIATVVFAIAPPIRLTYLGIKQVSDELKEAGRAFGCTPWQMLYKIELPLALPSIMMGVNQCIMLSLSMVVIAAMIGAGGLGKPVLRSLSTVDIGLGFEAGLGVVILAMILDRIFGREQ</sequence>
<dbReference type="OrthoDB" id="9801163at2"/>
<feature type="transmembrane region" description="Helical" evidence="7">
    <location>
        <begin position="230"/>
        <end position="250"/>
    </location>
</feature>
<dbReference type="PANTHER" id="PTHR47737">
    <property type="entry name" value="GLYCINE BETAINE/PROLINE BETAINE TRANSPORT SYSTEM PERMEASE PROTEIN PROW"/>
    <property type="match status" value="1"/>
</dbReference>
<keyword evidence="10" id="KW-1185">Reference proteome</keyword>
<dbReference type="CDD" id="cd06261">
    <property type="entry name" value="TM_PBP2"/>
    <property type="match status" value="1"/>
</dbReference>
<dbReference type="AlphaFoldDB" id="D9QUS5"/>
<organism evidence="9 10">
    <name type="scientific">Acetohalobium arabaticum (strain ATCC 49924 / DSM 5501 / Z-7288)</name>
    <dbReference type="NCBI Taxonomy" id="574087"/>
    <lineage>
        <taxon>Bacteria</taxon>
        <taxon>Bacillati</taxon>
        <taxon>Bacillota</taxon>
        <taxon>Clostridia</taxon>
        <taxon>Halanaerobiales</taxon>
        <taxon>Halobacteroidaceae</taxon>
        <taxon>Acetohalobium</taxon>
    </lineage>
</organism>
<accession>D9QUS5</accession>
<feature type="domain" description="ABC transmembrane type-1" evidence="8">
    <location>
        <begin position="104"/>
        <end position="283"/>
    </location>
</feature>
<dbReference type="FunFam" id="1.10.3720.10:FF:000001">
    <property type="entry name" value="Glycine betaine ABC transporter, permease"/>
    <property type="match status" value="1"/>
</dbReference>
<evidence type="ECO:0000256" key="1">
    <source>
        <dbReference type="ARBA" id="ARBA00004141"/>
    </source>
</evidence>
<dbReference type="GO" id="GO:0015871">
    <property type="term" value="P:choline transport"/>
    <property type="evidence" value="ECO:0007669"/>
    <property type="project" value="TreeGrafter"/>
</dbReference>
<evidence type="ECO:0000313" key="10">
    <source>
        <dbReference type="Proteomes" id="UP000001661"/>
    </source>
</evidence>
<feature type="transmembrane region" description="Helical" evidence="7">
    <location>
        <begin position="262"/>
        <end position="283"/>
    </location>
</feature>
<dbReference type="Gene3D" id="1.10.3720.10">
    <property type="entry name" value="MetI-like"/>
    <property type="match status" value="1"/>
</dbReference>
<evidence type="ECO:0000259" key="8">
    <source>
        <dbReference type="PROSITE" id="PS50928"/>
    </source>
</evidence>
<evidence type="ECO:0000256" key="3">
    <source>
        <dbReference type="ARBA" id="ARBA00022475"/>
    </source>
</evidence>
<keyword evidence="2 7" id="KW-0813">Transport</keyword>
<keyword evidence="6 7" id="KW-0472">Membrane</keyword>
<dbReference type="GO" id="GO:0043190">
    <property type="term" value="C:ATP-binding cassette (ABC) transporter complex"/>
    <property type="evidence" value="ECO:0007669"/>
    <property type="project" value="TreeGrafter"/>
</dbReference>
<comment type="subcellular location">
    <subcellularLocation>
        <location evidence="7">Cell membrane</location>
        <topology evidence="7">Multi-pass membrane protein</topology>
    </subcellularLocation>
    <subcellularLocation>
        <location evidence="1">Membrane</location>
        <topology evidence="1">Multi-pass membrane protein</topology>
    </subcellularLocation>
</comment>
<dbReference type="Proteomes" id="UP000001661">
    <property type="component" value="Chromosome"/>
</dbReference>
<dbReference type="STRING" id="574087.Acear_0438"/>
<keyword evidence="5 7" id="KW-1133">Transmembrane helix</keyword>
<dbReference type="RefSeq" id="WP_013277430.1">
    <property type="nucleotide sequence ID" value="NC_014378.1"/>
</dbReference>
<feature type="transmembrane region" description="Helical" evidence="7">
    <location>
        <begin position="59"/>
        <end position="77"/>
    </location>
</feature>
<name>D9QUS5_ACEAZ</name>
<dbReference type="GO" id="GO:0015226">
    <property type="term" value="F:carnitine transmembrane transporter activity"/>
    <property type="evidence" value="ECO:0007669"/>
    <property type="project" value="TreeGrafter"/>
</dbReference>
<feature type="transmembrane region" description="Helical" evidence="7">
    <location>
        <begin position="107"/>
        <end position="130"/>
    </location>
</feature>
<dbReference type="PANTHER" id="PTHR47737:SF1">
    <property type="entry name" value="GLYCINE BETAINE_PROLINE BETAINE TRANSPORT SYSTEM PERMEASE PROTEIN PROW"/>
    <property type="match status" value="1"/>
</dbReference>
<reference evidence="9 10" key="1">
    <citation type="journal article" date="2010" name="Stand. Genomic Sci.">
        <title>Complete genome sequence of Acetohalobium arabaticum type strain (Z-7288).</title>
        <authorList>
            <person name="Sikorski J."/>
            <person name="Lapidus A."/>
            <person name="Chertkov O."/>
            <person name="Lucas S."/>
            <person name="Copeland A."/>
            <person name="Glavina Del Rio T."/>
            <person name="Nolan M."/>
            <person name="Tice H."/>
            <person name="Cheng J.F."/>
            <person name="Han C."/>
            <person name="Brambilla E."/>
            <person name="Pitluck S."/>
            <person name="Liolios K."/>
            <person name="Ivanova N."/>
            <person name="Mavromatis K."/>
            <person name="Mikhailova N."/>
            <person name="Pati A."/>
            <person name="Bruce D."/>
            <person name="Detter C."/>
            <person name="Tapia R."/>
            <person name="Goodwin L."/>
            <person name="Chen A."/>
            <person name="Palaniappan K."/>
            <person name="Land M."/>
            <person name="Hauser L."/>
            <person name="Chang Y.J."/>
            <person name="Jeffries C.D."/>
            <person name="Rohde M."/>
            <person name="Goker M."/>
            <person name="Spring S."/>
            <person name="Woyke T."/>
            <person name="Bristow J."/>
            <person name="Eisen J.A."/>
            <person name="Markowitz V."/>
            <person name="Hugenholtz P."/>
            <person name="Kyrpides N.C."/>
            <person name="Klenk H.P."/>
        </authorList>
    </citation>
    <scope>NUCLEOTIDE SEQUENCE [LARGE SCALE GENOMIC DNA]</scope>
    <source>
        <strain evidence="10">ATCC 49924 / DSM 5501 / Z-7288</strain>
    </source>
</reference>
<dbReference type="InterPro" id="IPR035906">
    <property type="entry name" value="MetI-like_sf"/>
</dbReference>
<feature type="transmembrane region" description="Helical" evidence="7">
    <location>
        <begin position="84"/>
        <end position="101"/>
    </location>
</feature>